<comment type="caution">
    <text evidence="1">The sequence shown here is derived from an EMBL/GenBank/DDBJ whole genome shotgun (WGS) entry which is preliminary data.</text>
</comment>
<sequence length="173" mass="20864">PLTIEKYYREKLLWPLIETDLILIFEDYREITDKNLIIAIEVKYFPPKKEIDLDKQLRQAYREFGQPLRNLIYGFDSIVLWHIFHEKVEDEKIKSYTNTVNKTINKLCLPMLYFATKLLDDKFKFYQPWNIDYNNIEYVLNYINNSCAEKRNPLTIEEIEKYRNAIKVTAGIP</sequence>
<name>X1SIQ0_9ZZZZ</name>
<organism evidence="1">
    <name type="scientific">marine sediment metagenome</name>
    <dbReference type="NCBI Taxonomy" id="412755"/>
    <lineage>
        <taxon>unclassified sequences</taxon>
        <taxon>metagenomes</taxon>
        <taxon>ecological metagenomes</taxon>
    </lineage>
</organism>
<evidence type="ECO:0000313" key="1">
    <source>
        <dbReference type="EMBL" id="GAI78996.1"/>
    </source>
</evidence>
<dbReference type="EMBL" id="BARW01011978">
    <property type="protein sequence ID" value="GAI78996.1"/>
    <property type="molecule type" value="Genomic_DNA"/>
</dbReference>
<dbReference type="AlphaFoldDB" id="X1SIQ0"/>
<feature type="non-terminal residue" evidence="1">
    <location>
        <position position="1"/>
    </location>
</feature>
<reference evidence="1" key="1">
    <citation type="journal article" date="2014" name="Front. Microbiol.">
        <title>High frequency of phylogenetically diverse reductive dehalogenase-homologous genes in deep subseafloor sedimentary metagenomes.</title>
        <authorList>
            <person name="Kawai M."/>
            <person name="Futagami T."/>
            <person name="Toyoda A."/>
            <person name="Takaki Y."/>
            <person name="Nishi S."/>
            <person name="Hori S."/>
            <person name="Arai W."/>
            <person name="Tsubouchi T."/>
            <person name="Morono Y."/>
            <person name="Uchiyama I."/>
            <person name="Ito T."/>
            <person name="Fujiyama A."/>
            <person name="Inagaki F."/>
            <person name="Takami H."/>
        </authorList>
    </citation>
    <scope>NUCLEOTIDE SEQUENCE</scope>
    <source>
        <strain evidence="1">Expedition CK06-06</strain>
    </source>
</reference>
<gene>
    <name evidence="1" type="ORF">S12H4_22823</name>
</gene>
<protein>
    <submittedName>
        <fullName evidence="1">Uncharacterized protein</fullName>
    </submittedName>
</protein>
<proteinExistence type="predicted"/>
<accession>X1SIQ0</accession>